<accession>E6QGU9</accession>
<feature type="region of interest" description="Disordered" evidence="1">
    <location>
        <begin position="203"/>
        <end position="224"/>
    </location>
</feature>
<name>E6QGU9_9ZZZZ</name>
<dbReference type="AlphaFoldDB" id="E6QGU9"/>
<organism evidence="2">
    <name type="scientific">mine drainage metagenome</name>
    <dbReference type="NCBI Taxonomy" id="410659"/>
    <lineage>
        <taxon>unclassified sequences</taxon>
        <taxon>metagenomes</taxon>
        <taxon>ecological metagenomes</taxon>
    </lineage>
</organism>
<comment type="caution">
    <text evidence="2">The sequence shown here is derived from an EMBL/GenBank/DDBJ whole genome shotgun (WGS) entry which is preliminary data.</text>
</comment>
<sequence>MSSSGMAFSCSGSAHHQSATIEGDLAEKIGQQAVAPGFATQIVQHDPLMDGNPVIMAQRLEITDRTQMDIRRIVPRMGQNIRHGHAATDAQLPARVPVPHVGKGDDDLASHPQHLQQQFARVGGRLQGQGKDYRIDALIGKIAQTLIEILLNHRYAAAYGRHHPRLLDFHAIALHTFFGTQVSQQFAFPATQIEDTASGCNPIGDNRQVLTQGHAPISSATRPR</sequence>
<evidence type="ECO:0000256" key="1">
    <source>
        <dbReference type="SAM" id="MobiDB-lite"/>
    </source>
</evidence>
<dbReference type="EMBL" id="CABP01000180">
    <property type="protein sequence ID" value="CBI06463.1"/>
    <property type="molecule type" value="Genomic_DNA"/>
</dbReference>
<reference evidence="2" key="1">
    <citation type="submission" date="2009-10" db="EMBL/GenBank/DDBJ databases">
        <title>Diversity of trophic interactions inside an arsenic-rich microbial ecosystem.</title>
        <authorList>
            <person name="Bertin P.N."/>
            <person name="Heinrich-Salmeron A."/>
            <person name="Pelletier E."/>
            <person name="Goulhen-Chollet F."/>
            <person name="Arsene-Ploetze F."/>
            <person name="Gallien S."/>
            <person name="Calteau A."/>
            <person name="Vallenet D."/>
            <person name="Casiot C."/>
            <person name="Chane-Woon-Ming B."/>
            <person name="Giloteaux L."/>
            <person name="Barakat M."/>
            <person name="Bonnefoy V."/>
            <person name="Bruneel O."/>
            <person name="Chandler M."/>
            <person name="Cleiss J."/>
            <person name="Duran R."/>
            <person name="Elbaz-Poulichet F."/>
            <person name="Fonknechten N."/>
            <person name="Lauga B."/>
            <person name="Mornico D."/>
            <person name="Ortet P."/>
            <person name="Schaeffer C."/>
            <person name="Siguier P."/>
            <person name="Alexander Thil Smith A."/>
            <person name="Van Dorsselaer A."/>
            <person name="Weissenbach J."/>
            <person name="Medigue C."/>
            <person name="Le Paslier D."/>
        </authorList>
    </citation>
    <scope>NUCLEOTIDE SEQUENCE</scope>
</reference>
<protein>
    <submittedName>
        <fullName evidence="2">Uncharacterized protein</fullName>
    </submittedName>
</protein>
<proteinExistence type="predicted"/>
<gene>
    <name evidence="2" type="ORF">CARN5_0041</name>
</gene>
<evidence type="ECO:0000313" key="2">
    <source>
        <dbReference type="EMBL" id="CBI06463.1"/>
    </source>
</evidence>